<reference evidence="6" key="1">
    <citation type="submission" date="2020-03" db="EMBL/GenBank/DDBJ databases">
        <title>A high-quality chromosome-level genome assembly of a woody plant with both climbing and erect habits, Rhamnella rubrinervis.</title>
        <authorList>
            <person name="Lu Z."/>
            <person name="Yang Y."/>
            <person name="Zhu X."/>
            <person name="Sun Y."/>
        </authorList>
    </citation>
    <scope>NUCLEOTIDE SEQUENCE</scope>
    <source>
        <strain evidence="6">BYM</strain>
        <tissue evidence="6">Leaf</tissue>
    </source>
</reference>
<organism evidence="6 7">
    <name type="scientific">Rhamnella rubrinervis</name>
    <dbReference type="NCBI Taxonomy" id="2594499"/>
    <lineage>
        <taxon>Eukaryota</taxon>
        <taxon>Viridiplantae</taxon>
        <taxon>Streptophyta</taxon>
        <taxon>Embryophyta</taxon>
        <taxon>Tracheophyta</taxon>
        <taxon>Spermatophyta</taxon>
        <taxon>Magnoliopsida</taxon>
        <taxon>eudicotyledons</taxon>
        <taxon>Gunneridae</taxon>
        <taxon>Pentapetalae</taxon>
        <taxon>rosids</taxon>
        <taxon>fabids</taxon>
        <taxon>Rosales</taxon>
        <taxon>Rhamnaceae</taxon>
        <taxon>rhamnoid group</taxon>
        <taxon>Rhamneae</taxon>
        <taxon>Rhamnella</taxon>
    </lineage>
</organism>
<dbReference type="AlphaFoldDB" id="A0A8K0HGH5"/>
<feature type="zinc finger region" description="FLZ-type" evidence="4">
    <location>
        <begin position="73"/>
        <end position="117"/>
    </location>
</feature>
<evidence type="ECO:0000313" key="7">
    <source>
        <dbReference type="Proteomes" id="UP000796880"/>
    </source>
</evidence>
<evidence type="ECO:0000259" key="5">
    <source>
        <dbReference type="PROSITE" id="PS51795"/>
    </source>
</evidence>
<dbReference type="InterPro" id="IPR007650">
    <property type="entry name" value="Zf-FLZ_dom"/>
</dbReference>
<feature type="domain" description="FLZ-type" evidence="5">
    <location>
        <begin position="73"/>
        <end position="117"/>
    </location>
</feature>
<evidence type="ECO:0000256" key="1">
    <source>
        <dbReference type="ARBA" id="ARBA00009374"/>
    </source>
</evidence>
<dbReference type="PANTHER" id="PTHR47847:SF2">
    <property type="entry name" value="FCS-LIKE ZINC FINGER 17-RELATED"/>
    <property type="match status" value="1"/>
</dbReference>
<keyword evidence="2" id="KW-0479">Metal-binding</keyword>
<dbReference type="GO" id="GO:0008270">
    <property type="term" value="F:zinc ion binding"/>
    <property type="evidence" value="ECO:0007669"/>
    <property type="project" value="UniProtKB-KW"/>
</dbReference>
<evidence type="ECO:0000313" key="6">
    <source>
        <dbReference type="EMBL" id="KAF3451960.1"/>
    </source>
</evidence>
<evidence type="ECO:0000256" key="2">
    <source>
        <dbReference type="ARBA" id="ARBA00022723"/>
    </source>
</evidence>
<dbReference type="Pfam" id="PF04570">
    <property type="entry name" value="zf-FLZ"/>
    <property type="match status" value="1"/>
</dbReference>
<dbReference type="OrthoDB" id="1927223at2759"/>
<comment type="similarity">
    <text evidence="1">Belongs to the FLZ family.</text>
</comment>
<proteinExistence type="inferred from homology"/>
<dbReference type="InterPro" id="IPR044181">
    <property type="entry name" value="FLZ17/18"/>
</dbReference>
<dbReference type="PROSITE" id="PS51795">
    <property type="entry name" value="ZF_FLZ"/>
    <property type="match status" value="1"/>
</dbReference>
<comment type="caution">
    <text evidence="6">The sequence shown here is derived from an EMBL/GenBank/DDBJ whole genome shotgun (WGS) entry which is preliminary data.</text>
</comment>
<gene>
    <name evidence="6" type="ORF">FNV43_RR08056</name>
</gene>
<dbReference type="PANTHER" id="PTHR47847">
    <property type="entry name" value="FCS-LIKE ZINC FINGER 17"/>
    <property type="match status" value="1"/>
</dbReference>
<keyword evidence="3" id="KW-0862">Zinc</keyword>
<evidence type="ECO:0000256" key="4">
    <source>
        <dbReference type="PROSITE-ProRule" id="PRU01131"/>
    </source>
</evidence>
<accession>A0A8K0HGH5</accession>
<dbReference type="EMBL" id="VOIH02000003">
    <property type="protein sequence ID" value="KAF3451960.1"/>
    <property type="molecule type" value="Genomic_DNA"/>
</dbReference>
<keyword evidence="7" id="KW-1185">Reference proteome</keyword>
<keyword evidence="3" id="KW-0863">Zinc-finger</keyword>
<protein>
    <recommendedName>
        <fullName evidence="5">FLZ-type domain-containing protein</fullName>
    </recommendedName>
</protein>
<evidence type="ECO:0000256" key="3">
    <source>
        <dbReference type="ARBA" id="ARBA00022771"/>
    </source>
</evidence>
<sequence>MLSRFRSPFKVGDQDDDDRLRKLYDNSHESRVKSSPVAVGLRILVQISQGKSNIVVKSAVRLTKPTTANSDYCFLKTCYLCNMGLSLDKEVYMYRGDQGFCSIECRNKQIVLDEMRELEASTKQMIASAYGRNCYNSTGRHETRILLDDLISHRHNKPIPRQRNTPILS</sequence>
<dbReference type="Proteomes" id="UP000796880">
    <property type="component" value="Unassembled WGS sequence"/>
</dbReference>
<name>A0A8K0HGH5_9ROSA</name>